<dbReference type="PANTHER" id="PTHR33052">
    <property type="entry name" value="DUF4228 DOMAIN PROTEIN-RELATED"/>
    <property type="match status" value="1"/>
</dbReference>
<dbReference type="OrthoDB" id="839271at2759"/>
<sequence length="196" mass="23081">MGTLSHETRMLKLVRAGGLVELYKHPIIAAQVMERYPRHCVTRPDFFRNPYIVVKPESVLRPGQVFFIVPNHTVYCLFKSKGYYCNRHYTQTFDQMDTSLLRKIVPFKDIRNKKESDRRVDELDVELKRDNLVLKDGDYDSGDGGRSSCLKPCLKKNRPDKAQVQQRPRVRFRLPDDDDEDGDDDDEKWEAEFSYF</sequence>
<protein>
    <submittedName>
        <fullName evidence="2">Uncharacterized protein</fullName>
    </submittedName>
</protein>
<accession>A0A5N6P6C4</accession>
<dbReference type="Proteomes" id="UP000326396">
    <property type="component" value="Linkage Group LG14"/>
</dbReference>
<keyword evidence="3" id="KW-1185">Reference proteome</keyword>
<dbReference type="AlphaFoldDB" id="A0A5N6P6C4"/>
<feature type="compositionally biased region" description="Acidic residues" evidence="1">
    <location>
        <begin position="176"/>
        <end position="189"/>
    </location>
</feature>
<comment type="caution">
    <text evidence="2">The sequence shown here is derived from an EMBL/GenBank/DDBJ whole genome shotgun (WGS) entry which is preliminary data.</text>
</comment>
<dbReference type="EMBL" id="SZYD01000006">
    <property type="protein sequence ID" value="KAD5960323.1"/>
    <property type="molecule type" value="Genomic_DNA"/>
</dbReference>
<gene>
    <name evidence="2" type="ORF">E3N88_11795</name>
</gene>
<dbReference type="Pfam" id="PF14009">
    <property type="entry name" value="PADRE"/>
    <property type="match status" value="1"/>
</dbReference>
<evidence type="ECO:0000313" key="3">
    <source>
        <dbReference type="Proteomes" id="UP000326396"/>
    </source>
</evidence>
<evidence type="ECO:0000313" key="2">
    <source>
        <dbReference type="EMBL" id="KAD5960323.1"/>
    </source>
</evidence>
<proteinExistence type="predicted"/>
<dbReference type="InterPro" id="IPR025322">
    <property type="entry name" value="PADRE_dom"/>
</dbReference>
<feature type="region of interest" description="Disordered" evidence="1">
    <location>
        <begin position="138"/>
        <end position="196"/>
    </location>
</feature>
<organism evidence="2 3">
    <name type="scientific">Mikania micrantha</name>
    <name type="common">bitter vine</name>
    <dbReference type="NCBI Taxonomy" id="192012"/>
    <lineage>
        <taxon>Eukaryota</taxon>
        <taxon>Viridiplantae</taxon>
        <taxon>Streptophyta</taxon>
        <taxon>Embryophyta</taxon>
        <taxon>Tracheophyta</taxon>
        <taxon>Spermatophyta</taxon>
        <taxon>Magnoliopsida</taxon>
        <taxon>eudicotyledons</taxon>
        <taxon>Gunneridae</taxon>
        <taxon>Pentapetalae</taxon>
        <taxon>asterids</taxon>
        <taxon>campanulids</taxon>
        <taxon>Asterales</taxon>
        <taxon>Asteraceae</taxon>
        <taxon>Asteroideae</taxon>
        <taxon>Heliantheae alliance</taxon>
        <taxon>Eupatorieae</taxon>
        <taxon>Mikania</taxon>
    </lineage>
</organism>
<evidence type="ECO:0000256" key="1">
    <source>
        <dbReference type="SAM" id="MobiDB-lite"/>
    </source>
</evidence>
<reference evidence="2 3" key="1">
    <citation type="submission" date="2019-05" db="EMBL/GenBank/DDBJ databases">
        <title>Mikania micrantha, genome provides insights into the molecular mechanism of rapid growth.</title>
        <authorList>
            <person name="Liu B."/>
        </authorList>
    </citation>
    <scope>NUCLEOTIDE SEQUENCE [LARGE SCALE GENOMIC DNA]</scope>
    <source>
        <strain evidence="2">NLD-2019</strain>
        <tissue evidence="2">Leaf</tissue>
    </source>
</reference>
<name>A0A5N6P6C4_9ASTR</name>